<dbReference type="EMBL" id="JBBNAG010000007">
    <property type="protein sequence ID" value="KAK9119478.1"/>
    <property type="molecule type" value="Genomic_DNA"/>
</dbReference>
<evidence type="ECO:0000256" key="3">
    <source>
        <dbReference type="ARBA" id="ARBA00022490"/>
    </source>
</evidence>
<gene>
    <name evidence="6" type="ORF">Scep_017571</name>
</gene>
<reference evidence="6 7" key="1">
    <citation type="submission" date="2024-01" db="EMBL/GenBank/DDBJ databases">
        <title>Genome assemblies of Stephania.</title>
        <authorList>
            <person name="Yang L."/>
        </authorList>
    </citation>
    <scope>NUCLEOTIDE SEQUENCE [LARGE SCALE GENOMIC DNA]</scope>
    <source>
        <strain evidence="6">JXDWG</strain>
        <tissue evidence="6">Leaf</tissue>
    </source>
</reference>
<proteinExistence type="predicted"/>
<dbReference type="Proteomes" id="UP001419268">
    <property type="component" value="Unassembled WGS sequence"/>
</dbReference>
<evidence type="ECO:0000313" key="6">
    <source>
        <dbReference type="EMBL" id="KAK9119478.1"/>
    </source>
</evidence>
<keyword evidence="3" id="KW-0963">Cytoplasm</keyword>
<dbReference type="GO" id="GO:0005634">
    <property type="term" value="C:nucleus"/>
    <property type="evidence" value="ECO:0007669"/>
    <property type="project" value="UniProtKB-SubCell"/>
</dbReference>
<feature type="region of interest" description="Disordered" evidence="5">
    <location>
        <begin position="89"/>
        <end position="113"/>
    </location>
</feature>
<evidence type="ECO:0000256" key="5">
    <source>
        <dbReference type="SAM" id="MobiDB-lite"/>
    </source>
</evidence>
<keyword evidence="7" id="KW-1185">Reference proteome</keyword>
<dbReference type="GO" id="GO:0005737">
    <property type="term" value="C:cytoplasm"/>
    <property type="evidence" value="ECO:0007669"/>
    <property type="project" value="UniProtKB-SubCell"/>
</dbReference>
<comment type="caution">
    <text evidence="6">The sequence shown here is derived from an EMBL/GenBank/DDBJ whole genome shotgun (WGS) entry which is preliminary data.</text>
</comment>
<evidence type="ECO:0000313" key="7">
    <source>
        <dbReference type="Proteomes" id="UP001419268"/>
    </source>
</evidence>
<evidence type="ECO:0000256" key="4">
    <source>
        <dbReference type="ARBA" id="ARBA00023242"/>
    </source>
</evidence>
<dbReference type="PANTHER" id="PTHR21213:SF0">
    <property type="entry name" value="ZINC FINGER PROTEIN 706"/>
    <property type="match status" value="1"/>
</dbReference>
<dbReference type="AlphaFoldDB" id="A0AAP0IR55"/>
<organism evidence="6 7">
    <name type="scientific">Stephania cephalantha</name>
    <dbReference type="NCBI Taxonomy" id="152367"/>
    <lineage>
        <taxon>Eukaryota</taxon>
        <taxon>Viridiplantae</taxon>
        <taxon>Streptophyta</taxon>
        <taxon>Embryophyta</taxon>
        <taxon>Tracheophyta</taxon>
        <taxon>Spermatophyta</taxon>
        <taxon>Magnoliopsida</taxon>
        <taxon>Ranunculales</taxon>
        <taxon>Menispermaceae</taxon>
        <taxon>Menispermoideae</taxon>
        <taxon>Cissampelideae</taxon>
        <taxon>Stephania</taxon>
    </lineage>
</organism>
<dbReference type="InterPro" id="IPR045230">
    <property type="entry name" value="MBS1/2-like"/>
</dbReference>
<accession>A0AAP0IR55</accession>
<dbReference type="PANTHER" id="PTHR21213">
    <property type="entry name" value="GEO09665P1-RELATED"/>
    <property type="match status" value="1"/>
</dbReference>
<name>A0AAP0IR55_9MAGN</name>
<keyword evidence="4" id="KW-0539">Nucleus</keyword>
<comment type="subcellular location">
    <subcellularLocation>
        <location evidence="2">Cytoplasm</location>
    </subcellularLocation>
    <subcellularLocation>
        <location evidence="1">Nucleus</location>
    </subcellularLocation>
</comment>
<protein>
    <submittedName>
        <fullName evidence="6">Uncharacterized protein</fullName>
    </submittedName>
</protein>
<evidence type="ECO:0000256" key="1">
    <source>
        <dbReference type="ARBA" id="ARBA00004123"/>
    </source>
</evidence>
<sequence length="138" mass="14929">MLWKQHFDLDLDPQSSISETLIARDLVMGSLLVEICKTNPGVGASEKNTPTLKSVFSFSGASAAATETTRKAKPKKHTTKEIAAKIDAATMNRGGSKARQADQSGQEKGRHAQFECPLCKTTAQDVKSIQIHHEPKAP</sequence>
<evidence type="ECO:0000256" key="2">
    <source>
        <dbReference type="ARBA" id="ARBA00004496"/>
    </source>
</evidence>